<dbReference type="PANTHER" id="PTHR35458">
    <property type="entry name" value="SLR0755 PROTEIN"/>
    <property type="match status" value="1"/>
</dbReference>
<dbReference type="GO" id="GO:0004497">
    <property type="term" value="F:monooxygenase activity"/>
    <property type="evidence" value="ECO:0007669"/>
    <property type="project" value="UniProtKB-KW"/>
</dbReference>
<comment type="caution">
    <text evidence="2">The sequence shown here is derived from an EMBL/GenBank/DDBJ whole genome shotgun (WGS) entry which is preliminary data.</text>
</comment>
<dbReference type="EMBL" id="VRLW01000001">
    <property type="protein sequence ID" value="KAA1259461.1"/>
    <property type="molecule type" value="Genomic_DNA"/>
</dbReference>
<dbReference type="InterPro" id="IPR021139">
    <property type="entry name" value="NYN"/>
</dbReference>
<proteinExistence type="predicted"/>
<keyword evidence="3" id="KW-1185">Reference proteome</keyword>
<keyword evidence="2" id="KW-0503">Monooxygenase</keyword>
<reference evidence="2 3" key="1">
    <citation type="submission" date="2019-08" db="EMBL/GenBank/DDBJ databases">
        <title>Deep-cultivation of Planctomycetes and their phenomic and genomic characterization uncovers novel biology.</title>
        <authorList>
            <person name="Wiegand S."/>
            <person name="Jogler M."/>
            <person name="Boedeker C."/>
            <person name="Pinto D."/>
            <person name="Vollmers J."/>
            <person name="Rivas-Marin E."/>
            <person name="Kohn T."/>
            <person name="Peeters S.H."/>
            <person name="Heuer A."/>
            <person name="Rast P."/>
            <person name="Oberbeckmann S."/>
            <person name="Bunk B."/>
            <person name="Jeske O."/>
            <person name="Meyerdierks A."/>
            <person name="Storesund J.E."/>
            <person name="Kallscheuer N."/>
            <person name="Luecker S."/>
            <person name="Lage O.M."/>
            <person name="Pohl T."/>
            <person name="Merkel B.J."/>
            <person name="Hornburger P."/>
            <person name="Mueller R.-W."/>
            <person name="Bruemmer F."/>
            <person name="Labrenz M."/>
            <person name="Spormann A.M."/>
            <person name="Op Den Camp H."/>
            <person name="Overmann J."/>
            <person name="Amann R."/>
            <person name="Jetten M.S.M."/>
            <person name="Mascher T."/>
            <person name="Medema M.H."/>
            <person name="Devos D.P."/>
            <person name="Kaster A.-K."/>
            <person name="Ovreas L."/>
            <person name="Rohde M."/>
            <person name="Galperin M.Y."/>
            <person name="Jogler C."/>
        </authorList>
    </citation>
    <scope>NUCLEOTIDE SEQUENCE [LARGE SCALE GENOMIC DNA]</scope>
    <source>
        <strain evidence="2 3">LF1</strain>
    </source>
</reference>
<feature type="domain" description="NYN" evidence="1">
    <location>
        <begin position="19"/>
        <end position="185"/>
    </location>
</feature>
<protein>
    <submittedName>
        <fullName evidence="2">6-hydroxy-3-succinoylpyridine 3-monooxygenase HspA</fullName>
        <ecNumber evidence="2">1.14.13.163</ecNumber>
    </submittedName>
</protein>
<evidence type="ECO:0000313" key="2">
    <source>
        <dbReference type="EMBL" id="KAA1259461.1"/>
    </source>
</evidence>
<dbReference type="EC" id="1.14.13.163" evidence="2"/>
<evidence type="ECO:0000259" key="1">
    <source>
        <dbReference type="Pfam" id="PF01936"/>
    </source>
</evidence>
<dbReference type="Proteomes" id="UP000322699">
    <property type="component" value="Unassembled WGS sequence"/>
</dbReference>
<dbReference type="PANTHER" id="PTHR35458:SF8">
    <property type="entry name" value="SLR0650 PROTEIN"/>
    <property type="match status" value="1"/>
</dbReference>
<dbReference type="Gene3D" id="3.40.50.1010">
    <property type="entry name" value="5'-nuclease"/>
    <property type="match status" value="1"/>
</dbReference>
<dbReference type="Pfam" id="PF01936">
    <property type="entry name" value="NYN"/>
    <property type="match status" value="1"/>
</dbReference>
<gene>
    <name evidence="2" type="primary">nicB</name>
    <name evidence="2" type="ORF">LF1_19950</name>
</gene>
<dbReference type="GO" id="GO:0004540">
    <property type="term" value="F:RNA nuclease activity"/>
    <property type="evidence" value="ECO:0007669"/>
    <property type="project" value="InterPro"/>
</dbReference>
<dbReference type="RefSeq" id="WP_068267041.1">
    <property type="nucleotide sequence ID" value="NZ_LWSK01000150.1"/>
</dbReference>
<organism evidence="2 3">
    <name type="scientific">Rubripirellula obstinata</name>
    <dbReference type="NCBI Taxonomy" id="406547"/>
    <lineage>
        <taxon>Bacteria</taxon>
        <taxon>Pseudomonadati</taxon>
        <taxon>Planctomycetota</taxon>
        <taxon>Planctomycetia</taxon>
        <taxon>Pirellulales</taxon>
        <taxon>Pirellulaceae</taxon>
        <taxon>Rubripirellula</taxon>
    </lineage>
</organism>
<keyword evidence="2" id="KW-0560">Oxidoreductase</keyword>
<dbReference type="CDD" id="cd18722">
    <property type="entry name" value="PIN_NicB-like"/>
    <property type="match status" value="1"/>
</dbReference>
<dbReference type="AlphaFoldDB" id="A0A5B1CGX4"/>
<name>A0A5B1CGX4_9BACT</name>
<evidence type="ECO:0000313" key="3">
    <source>
        <dbReference type="Proteomes" id="UP000322699"/>
    </source>
</evidence>
<sequence length="218" mass="24729">MNSSSQSQTTCEKSHKYPKVAVFIDGFNLYFGLKDSGLERFLWLDLWRLGEQFLMPGQSLASVYYFTAIVTDSLKRKRQTNYLEALECHTNVSTIFGNFQRNPVSCFKCGHTWDKAEEKKSDVAPATQVLCGAVNNAYDAAVLVTADSDLIPPVQAVKSNWPDKAIFARFPPGRHSHELKLQCDGTKRINESELRRSQLPDTVTKEDGYELKRPATWR</sequence>
<dbReference type="InterPro" id="IPR047140">
    <property type="entry name" value="LabA"/>
</dbReference>
<accession>A0A5B1CGX4</accession>